<proteinExistence type="predicted"/>
<feature type="region of interest" description="Disordered" evidence="2">
    <location>
        <begin position="486"/>
        <end position="507"/>
    </location>
</feature>
<evidence type="ECO:0000313" key="3">
    <source>
        <dbReference type="EMBL" id="KAL1800970.1"/>
    </source>
</evidence>
<gene>
    <name evidence="3" type="ORF">ACET3X_001312</name>
</gene>
<keyword evidence="1" id="KW-0175">Coiled coil</keyword>
<dbReference type="Proteomes" id="UP001578633">
    <property type="component" value="Chromosome 1"/>
</dbReference>
<dbReference type="EMBL" id="JBHGVX010000001">
    <property type="protein sequence ID" value="KAL1800970.1"/>
    <property type="molecule type" value="Genomic_DNA"/>
</dbReference>
<evidence type="ECO:0000256" key="1">
    <source>
        <dbReference type="SAM" id="Coils"/>
    </source>
</evidence>
<reference evidence="3 4" key="1">
    <citation type="submission" date="2024-09" db="EMBL/GenBank/DDBJ databases">
        <title>T2T genomes of carrot and Alternaria dauci and their utility for understanding host-pathogen interaction during carrot leaf blight disease.</title>
        <authorList>
            <person name="Liu W."/>
            <person name="Xu S."/>
            <person name="Ou C."/>
            <person name="Liu X."/>
            <person name="Zhuang F."/>
            <person name="Deng X.W."/>
        </authorList>
    </citation>
    <scope>NUCLEOTIDE SEQUENCE [LARGE SCALE GENOMIC DNA]</scope>
    <source>
        <strain evidence="3 4">A2016</strain>
    </source>
</reference>
<comment type="caution">
    <text evidence="3">The sequence shown here is derived from an EMBL/GenBank/DDBJ whole genome shotgun (WGS) entry which is preliminary data.</text>
</comment>
<organism evidence="3 4">
    <name type="scientific">Alternaria dauci</name>
    <dbReference type="NCBI Taxonomy" id="48095"/>
    <lineage>
        <taxon>Eukaryota</taxon>
        <taxon>Fungi</taxon>
        <taxon>Dikarya</taxon>
        <taxon>Ascomycota</taxon>
        <taxon>Pezizomycotina</taxon>
        <taxon>Dothideomycetes</taxon>
        <taxon>Pleosporomycetidae</taxon>
        <taxon>Pleosporales</taxon>
        <taxon>Pleosporineae</taxon>
        <taxon>Pleosporaceae</taxon>
        <taxon>Alternaria</taxon>
        <taxon>Alternaria sect. Porri</taxon>
    </lineage>
</organism>
<sequence length="635" mass="71396">MQVSIASTTIADDLRRVVSCMAPANDALPTKHVRIDAAFLTEQQRRYPLVLAKLRDAIPPELYPTAEASPQDIYYGHPFYPGRVLLGTNDGSRVWSHLRRVRKNHKTLMEIHYDDNRGGEEGHTPFAQSDFLPWCRVGAHEWEERVKRVVKIVMLEAGYSESVVSQIPSSLLTAIRMNLEKGPDSLPPATGLDPGWSTEQVATSLASSSALDLGEELVDSVQRPGVPQPKPRKDPAAYYIKMLRDVIPVEHWFQTLPIPTYEEQGIVLLEPDSKEYFALFPGKVLLGRLRSEDETQAWAAFRRPKPVAKVQTLSGPWRMCLFDDNLLELELPETLSGTVNFAPAFQLLTEGKDVVATSKVLQDDGGFVTRQDARPRELAALIKSNWMRLRRIFQGPGRGIEQETSQPPLTQESRKTRTAGASAVVATTHDQVHVPEDDKSSKHRQQTQPLTTVSTNSIISQDEDDILETAYPFAKPDKQFAISKRTAALPPPNSSMTTNRKQKTMHPDPTSLLDFIDFTTAKDTPDSAALREQVQVLTEAKTAMKVENSKKNEYIVQLKLTISDMKDDMNDYKKKVQELETFKAKHVEHCQAVMLKLLTQRNLRNGSSETDAERDARREYTEVYGLEIVGRDAMD</sequence>
<feature type="region of interest" description="Disordered" evidence="2">
    <location>
        <begin position="397"/>
        <end position="457"/>
    </location>
</feature>
<keyword evidence="4" id="KW-1185">Reference proteome</keyword>
<accession>A0ABR3UWX6</accession>
<feature type="compositionally biased region" description="Polar residues" evidence="2">
    <location>
        <begin position="402"/>
        <end position="411"/>
    </location>
</feature>
<feature type="compositionally biased region" description="Basic and acidic residues" evidence="2">
    <location>
        <begin position="430"/>
        <end position="440"/>
    </location>
</feature>
<protein>
    <submittedName>
        <fullName evidence="3">Uncharacterized protein</fullName>
    </submittedName>
</protein>
<feature type="coiled-coil region" evidence="1">
    <location>
        <begin position="555"/>
        <end position="582"/>
    </location>
</feature>
<feature type="compositionally biased region" description="Polar residues" evidence="2">
    <location>
        <begin position="446"/>
        <end position="457"/>
    </location>
</feature>
<dbReference type="GeneID" id="96081634"/>
<evidence type="ECO:0000256" key="2">
    <source>
        <dbReference type="SAM" id="MobiDB-lite"/>
    </source>
</evidence>
<evidence type="ECO:0000313" key="4">
    <source>
        <dbReference type="Proteomes" id="UP001578633"/>
    </source>
</evidence>
<name>A0ABR3UWX6_9PLEO</name>
<dbReference type="RefSeq" id="XP_069311554.1">
    <property type="nucleotide sequence ID" value="XM_069446590.1"/>
</dbReference>